<reference evidence="1 2" key="1">
    <citation type="journal article" date="2022" name="Genome Biol. Evol.">
        <title>The Spruce Budworm Genome: Reconstructing the Evolutionary History of Antifreeze Proteins.</title>
        <authorList>
            <person name="Beliveau C."/>
            <person name="Gagne P."/>
            <person name="Picq S."/>
            <person name="Vernygora O."/>
            <person name="Keeling C.I."/>
            <person name="Pinkney K."/>
            <person name="Doucet D."/>
            <person name="Wen F."/>
            <person name="Johnston J.S."/>
            <person name="Maaroufi H."/>
            <person name="Boyle B."/>
            <person name="Laroche J."/>
            <person name="Dewar K."/>
            <person name="Juretic N."/>
            <person name="Blackburn G."/>
            <person name="Nisole A."/>
            <person name="Brunet B."/>
            <person name="Brandao M."/>
            <person name="Lumley L."/>
            <person name="Duan J."/>
            <person name="Quan G."/>
            <person name="Lucarotti C.J."/>
            <person name="Roe A.D."/>
            <person name="Sperling F.A.H."/>
            <person name="Levesque R.C."/>
            <person name="Cusson M."/>
        </authorList>
    </citation>
    <scope>NUCLEOTIDE SEQUENCE [LARGE SCALE GENOMIC DNA]</scope>
    <source>
        <strain evidence="1">Glfc:IPQL:Cfum</strain>
    </source>
</reference>
<name>A0ACC0JGT8_CHOFU</name>
<keyword evidence="2" id="KW-1185">Reference proteome</keyword>
<accession>A0ACC0JGT8</accession>
<dbReference type="Proteomes" id="UP001064048">
    <property type="component" value="Chromosome 25"/>
</dbReference>
<proteinExistence type="predicted"/>
<evidence type="ECO:0000313" key="2">
    <source>
        <dbReference type="Proteomes" id="UP001064048"/>
    </source>
</evidence>
<protein>
    <submittedName>
        <fullName evidence="1">Uncharacterized protein</fullName>
    </submittedName>
</protein>
<sequence>MRQGENLPENLVQNIHLNMRSMRGSNAYWQNACSNLIAMVKNLGPPTWFLTLSCNDLNWDDMLKALLISAGRPNESPSNLSFSDRQKLVEDHPVTLSRQFMIRVNAFMRFLKNDHHVLGGKLVDFWWRIEFQNRGSPHLHMLCWIENAPHFDTPEGRSLINETISCSLNNDDDELNEIVKRVQIHNHSSTCYKKRNDLHCRFNFPRPVSDQMTLLGPDETIRNNGRFCILKRSPAEQYVNNYNPQILKLWRANMDIQACGNVTAVSYYIAKYTSKHEPQDVGQAVKDAVSRVRASRGDIGRQLFAVSMAILNHRRVSACECAYRLCHLKLRDSSRKVVFVNTCRPHERYRILRYDSDHGQTYQNIFDKYVQRPDSLEHLSLAEFAVNYEHVTRSTDNEDDGDAEAYDNVEEGVEAAPTTIRLLNGSVMKKRTKPAILRTRYYTQMGDREGYFYSYLVAHVPFRNENILMAGYETCEEAFMAHRHELRPFHGDSVEQFQYIERELQQVIGQVLALADNSQFDDANGNDRDKNADNHNIGAIVDGYDPRVADVDIEIEEVGDELHINITDEEFHAMVSSMNVDQRRIFDEVTKRIRNEITKTNENVPLKLFVTGGAGCGKTFVLKTIVQHIRRCYAPTTDLLLNATFVEVTAPTGVAARLINGKTIHSALCLGIEKGKATVYRQMTGQRLEDMRRKWRHIRWLIIDEISMVSYEVLRSIHLRLQELKNCNDIFGGVNIIIFGDIMQLSPVKGSWCFQQPFTFQGEPHLWRYFGLCELKTNVRQQNDCQFIDILNHLRVGELSMEQYEILLERSRVPLIGDFADGEAVRIFPTVKLVNDYNEKMVELMARTVKIYTLHAHDESKEPATYGEKPNLSSIPQDPNCTGGLVSSIKIAIGARVMLRMNLKVSEGLVNGSMGIIKKLEWNGLRRDQLEEGELPKLIFIEFDDKSIGRSFKEENGWVPIQPQSLTFQGLKGYGNIERIMFPFILSWAVTVHKLQGTTVEKAVVYLGKKTFAKGQAYVALSRVKSLQGVAICELDQRKLFNCPHDKSALEELQRIRNPNKALSQQ</sequence>
<gene>
    <name evidence="1" type="ORF">MSG28_014329</name>
</gene>
<evidence type="ECO:0000313" key="1">
    <source>
        <dbReference type="EMBL" id="KAI8423307.1"/>
    </source>
</evidence>
<comment type="caution">
    <text evidence="1">The sequence shown here is derived from an EMBL/GenBank/DDBJ whole genome shotgun (WGS) entry which is preliminary data.</text>
</comment>
<organism evidence="1 2">
    <name type="scientific">Choristoneura fumiferana</name>
    <name type="common">Spruce budworm moth</name>
    <name type="synonym">Archips fumiferana</name>
    <dbReference type="NCBI Taxonomy" id="7141"/>
    <lineage>
        <taxon>Eukaryota</taxon>
        <taxon>Metazoa</taxon>
        <taxon>Ecdysozoa</taxon>
        <taxon>Arthropoda</taxon>
        <taxon>Hexapoda</taxon>
        <taxon>Insecta</taxon>
        <taxon>Pterygota</taxon>
        <taxon>Neoptera</taxon>
        <taxon>Endopterygota</taxon>
        <taxon>Lepidoptera</taxon>
        <taxon>Glossata</taxon>
        <taxon>Ditrysia</taxon>
        <taxon>Tortricoidea</taxon>
        <taxon>Tortricidae</taxon>
        <taxon>Tortricinae</taxon>
        <taxon>Choristoneura</taxon>
    </lineage>
</organism>
<dbReference type="EMBL" id="CM046125">
    <property type="protein sequence ID" value="KAI8423307.1"/>
    <property type="molecule type" value="Genomic_DNA"/>
</dbReference>